<protein>
    <submittedName>
        <fullName evidence="2">Uncharacterized protein</fullName>
    </submittedName>
</protein>
<dbReference type="AlphaFoldDB" id="A0A915KUU4"/>
<keyword evidence="1" id="KW-1185">Reference proteome</keyword>
<organism evidence="1 2">
    <name type="scientific">Romanomermis culicivorax</name>
    <name type="common">Nematode worm</name>
    <dbReference type="NCBI Taxonomy" id="13658"/>
    <lineage>
        <taxon>Eukaryota</taxon>
        <taxon>Metazoa</taxon>
        <taxon>Ecdysozoa</taxon>
        <taxon>Nematoda</taxon>
        <taxon>Enoplea</taxon>
        <taxon>Dorylaimia</taxon>
        <taxon>Mermithida</taxon>
        <taxon>Mermithoidea</taxon>
        <taxon>Mermithidae</taxon>
        <taxon>Romanomermis</taxon>
    </lineage>
</organism>
<evidence type="ECO:0000313" key="2">
    <source>
        <dbReference type="WBParaSite" id="nRc.2.0.1.t41907-RA"/>
    </source>
</evidence>
<dbReference type="WBParaSite" id="nRc.2.0.1.t41907-RA">
    <property type="protein sequence ID" value="nRc.2.0.1.t41907-RA"/>
    <property type="gene ID" value="nRc.2.0.1.g41907"/>
</dbReference>
<name>A0A915KUU4_ROMCU</name>
<accession>A0A915KUU4</accession>
<evidence type="ECO:0000313" key="1">
    <source>
        <dbReference type="Proteomes" id="UP000887565"/>
    </source>
</evidence>
<sequence>MNKLRKNRHVTASSEFALVENPLPQMITTIRFVTPGIIFRHARRNPGTGAKSSVQRNYFQVYALSFDLQKNQDGVLQKSRRYLEKNQDLTFKKDEDVTLEKDQHIILKKVRMGGTSKGDQCKGLTYHERFPVKPSKRNNQSCSWCYLIGVVLLDLALAPPDAFSSPLLVVVEIAKDTTCDSLIASCFLLRFCDFCLELQNRYKTVGSISRQTNKFYLFDAPLPPPFHLLFLGLNC</sequence>
<proteinExistence type="predicted"/>
<dbReference type="Proteomes" id="UP000887565">
    <property type="component" value="Unplaced"/>
</dbReference>
<reference evidence="2" key="1">
    <citation type="submission" date="2022-11" db="UniProtKB">
        <authorList>
            <consortium name="WormBaseParasite"/>
        </authorList>
    </citation>
    <scope>IDENTIFICATION</scope>
</reference>